<dbReference type="Pfam" id="PF01966">
    <property type="entry name" value="HD"/>
    <property type="match status" value="1"/>
</dbReference>
<feature type="domain" description="HD Cas3-type" evidence="11">
    <location>
        <begin position="9"/>
        <end position="206"/>
    </location>
</feature>
<evidence type="ECO:0000256" key="4">
    <source>
        <dbReference type="ARBA" id="ARBA00022723"/>
    </source>
</evidence>
<dbReference type="AlphaFoldDB" id="C8VWJ7"/>
<dbReference type="STRING" id="485916.Dtox_3651"/>
<dbReference type="eggNOG" id="COG1203">
    <property type="taxonomic scope" value="Bacteria"/>
</dbReference>
<comment type="similarity">
    <text evidence="2">In the central section; belongs to the CRISPR-associated helicase Cas3 family.</text>
</comment>
<dbReference type="Pfam" id="PF22590">
    <property type="entry name" value="Cas3-like_C_2"/>
    <property type="match status" value="1"/>
</dbReference>
<comment type="similarity">
    <text evidence="1">In the N-terminal section; belongs to the CRISPR-associated nuclease Cas3-HD family.</text>
</comment>
<dbReference type="GO" id="GO:0004518">
    <property type="term" value="F:nuclease activity"/>
    <property type="evidence" value="ECO:0007669"/>
    <property type="project" value="UniProtKB-KW"/>
</dbReference>
<evidence type="ECO:0000256" key="5">
    <source>
        <dbReference type="ARBA" id="ARBA00022741"/>
    </source>
</evidence>
<keyword evidence="5" id="KW-0547">Nucleotide-binding</keyword>
<dbReference type="InterPro" id="IPR038257">
    <property type="entry name" value="CRISPR-assoc_Cas3_HD_sf"/>
</dbReference>
<protein>
    <submittedName>
        <fullName evidence="12">CRISPR-associated helicase Cas3</fullName>
    </submittedName>
</protein>
<dbReference type="CDD" id="cd17930">
    <property type="entry name" value="DEXHc_cas3"/>
    <property type="match status" value="1"/>
</dbReference>
<dbReference type="Gene3D" id="3.40.50.300">
    <property type="entry name" value="P-loop containing nucleotide triphosphate hydrolases"/>
    <property type="match status" value="2"/>
</dbReference>
<dbReference type="InterPro" id="IPR006674">
    <property type="entry name" value="HD_domain"/>
</dbReference>
<dbReference type="NCBIfam" id="TIGR01596">
    <property type="entry name" value="cas3_HD"/>
    <property type="match status" value="1"/>
</dbReference>
<dbReference type="InterPro" id="IPR054712">
    <property type="entry name" value="Cas3-like_dom"/>
</dbReference>
<dbReference type="GO" id="GO:0051607">
    <property type="term" value="P:defense response to virus"/>
    <property type="evidence" value="ECO:0007669"/>
    <property type="project" value="UniProtKB-KW"/>
</dbReference>
<keyword evidence="4" id="KW-0479">Metal-binding</keyword>
<evidence type="ECO:0000256" key="2">
    <source>
        <dbReference type="ARBA" id="ARBA00009046"/>
    </source>
</evidence>
<sequence length="801" mass="90820">MRCAHINPSIAKEQSVKEHLYSVAELAKEFSSKISLAATGELMGMLHDMGKGTRKFDAYIRYCAQNPQDKSLKGQVNHSTAGAKLIYDSFYNTADRLQKFTAQLISLAVCSHHGGLIDCLDLRGRDKYTERMKPDEDILYDEALNYFRSECLETNQLKDLFAKAAEEIKAVITHINQLNSSAGQCWFAYGVLEKYLFSCLIDADRYDTYLFMENKARKEKVNKYALWAELAGILEAKLSSYPQESKINGLRAEISLACRNFARNGSGVYQLAVPTGSGKTLSSLRYALNHAQECDKDRIFYIIPYTTIIDQNAREIKNILGHEEMILEHHSNLIVADDEEEVVNYKLLTERWDSPIILTTMVQFLNTLFNGGTQDVRRLHHLANSVIIFDEIQAIPIKCISMFNSALSFLAGVCQATIILCTATQPLLETTEIPLKLSENPNIISDVYEKFRQFKRVDVIPKLVTGGYSAAALKDFILDRMDQFNSLLVVLNTKNSAREVFNELKAANQGLPEEKQCQVFHLSTNMCPAHRLKALQAMKEQLGCGKVICVSTQLIEAGVNISFECLVRSLAGLDSIAQAAGRCNRHGEKERGDVYIVNLEREDVSKLVDIKKGQECTERVLRDFEDNPESFDRDLLSPQAMARYYKYYFYERRTQMNYNLKGDNRGKSLYEVLAGNKEAAEAFHSRNGRPADLMLKQAFKTAGQEFQAIDENTTGILAPYEEGRDLITLINGECSLGELKRYLKKAQHYSVNLYETDRRKLEQMKGLVWLKDKTILALREGFYDEQMGVNLDRKPLDFCGV</sequence>
<evidence type="ECO:0000256" key="9">
    <source>
        <dbReference type="ARBA" id="ARBA00023118"/>
    </source>
</evidence>
<dbReference type="KEGG" id="dae:Dtox_3651"/>
<dbReference type="HOGENOM" id="CLU_010123_0_0_9"/>
<accession>C8VWJ7</accession>
<dbReference type="GO" id="GO:0003676">
    <property type="term" value="F:nucleic acid binding"/>
    <property type="evidence" value="ECO:0007669"/>
    <property type="project" value="InterPro"/>
</dbReference>
<dbReference type="InterPro" id="IPR006474">
    <property type="entry name" value="Helicase_Cas3_CRISPR-ass_core"/>
</dbReference>
<keyword evidence="13" id="KW-1185">Reference proteome</keyword>
<name>C8VWJ7_DESAS</name>
<organism evidence="12 13">
    <name type="scientific">Desulfofarcimen acetoxidans (strain ATCC 49208 / DSM 771 / KCTC 5769 / VKM B-1644 / 5575)</name>
    <name type="common">Desulfotomaculum acetoxidans</name>
    <dbReference type="NCBI Taxonomy" id="485916"/>
    <lineage>
        <taxon>Bacteria</taxon>
        <taxon>Bacillati</taxon>
        <taxon>Bacillota</taxon>
        <taxon>Clostridia</taxon>
        <taxon>Eubacteriales</taxon>
        <taxon>Peptococcaceae</taxon>
        <taxon>Desulfofarcimen</taxon>
    </lineage>
</organism>
<proteinExistence type="inferred from homology"/>
<dbReference type="Proteomes" id="UP000002217">
    <property type="component" value="Chromosome"/>
</dbReference>
<dbReference type="Pfam" id="PF00270">
    <property type="entry name" value="DEAD"/>
    <property type="match status" value="1"/>
</dbReference>
<evidence type="ECO:0000256" key="1">
    <source>
        <dbReference type="ARBA" id="ARBA00006847"/>
    </source>
</evidence>
<evidence type="ECO:0000256" key="8">
    <source>
        <dbReference type="ARBA" id="ARBA00022840"/>
    </source>
</evidence>
<evidence type="ECO:0000256" key="3">
    <source>
        <dbReference type="ARBA" id="ARBA00022722"/>
    </source>
</evidence>
<dbReference type="GO" id="GO:0016787">
    <property type="term" value="F:hydrolase activity"/>
    <property type="evidence" value="ECO:0007669"/>
    <property type="project" value="UniProtKB-KW"/>
</dbReference>
<keyword evidence="6" id="KW-0378">Hydrolase</keyword>
<dbReference type="Gene3D" id="1.10.3210.30">
    <property type="match status" value="1"/>
</dbReference>
<dbReference type="SMART" id="SM00487">
    <property type="entry name" value="DEXDc"/>
    <property type="match status" value="1"/>
</dbReference>
<evidence type="ECO:0000259" key="10">
    <source>
        <dbReference type="PROSITE" id="PS51192"/>
    </source>
</evidence>
<evidence type="ECO:0000313" key="12">
    <source>
        <dbReference type="EMBL" id="ACV64361.1"/>
    </source>
</evidence>
<dbReference type="CDD" id="cd09641">
    <property type="entry name" value="Cas3''_I"/>
    <property type="match status" value="1"/>
</dbReference>
<dbReference type="PROSITE" id="PS51643">
    <property type="entry name" value="HD_CAS3"/>
    <property type="match status" value="1"/>
</dbReference>
<dbReference type="PROSITE" id="PS51192">
    <property type="entry name" value="HELICASE_ATP_BIND_1"/>
    <property type="match status" value="1"/>
</dbReference>
<keyword evidence="9" id="KW-0051">Antiviral defense</keyword>
<evidence type="ECO:0000259" key="11">
    <source>
        <dbReference type="PROSITE" id="PS51643"/>
    </source>
</evidence>
<dbReference type="InterPro" id="IPR027417">
    <property type="entry name" value="P-loop_NTPase"/>
</dbReference>
<reference evidence="12 13" key="1">
    <citation type="journal article" date="2009" name="Stand. Genomic Sci.">
        <title>Complete genome sequence of Desulfotomaculum acetoxidans type strain (5575).</title>
        <authorList>
            <person name="Spring S."/>
            <person name="Lapidus A."/>
            <person name="Schroder M."/>
            <person name="Gleim D."/>
            <person name="Sims D."/>
            <person name="Meincke L."/>
            <person name="Glavina Del Rio T."/>
            <person name="Tice H."/>
            <person name="Copeland A."/>
            <person name="Cheng J.F."/>
            <person name="Lucas S."/>
            <person name="Chen F."/>
            <person name="Nolan M."/>
            <person name="Bruce D."/>
            <person name="Goodwin L."/>
            <person name="Pitluck S."/>
            <person name="Ivanova N."/>
            <person name="Mavromatis K."/>
            <person name="Mikhailova N."/>
            <person name="Pati A."/>
            <person name="Chen A."/>
            <person name="Palaniappan K."/>
            <person name="Land M."/>
            <person name="Hauser L."/>
            <person name="Chang Y.J."/>
            <person name="Jeffries C.D."/>
            <person name="Chain P."/>
            <person name="Saunders E."/>
            <person name="Brettin T."/>
            <person name="Detter J.C."/>
            <person name="Goker M."/>
            <person name="Bristow J."/>
            <person name="Eisen J.A."/>
            <person name="Markowitz V."/>
            <person name="Hugenholtz P."/>
            <person name="Kyrpides N.C."/>
            <person name="Klenk H.P."/>
            <person name="Han C."/>
        </authorList>
    </citation>
    <scope>NUCLEOTIDE SEQUENCE [LARGE SCALE GENOMIC DNA]</scope>
    <source>
        <strain evidence="13">ATCC 49208 / DSM 771 / VKM B-1644</strain>
    </source>
</reference>
<evidence type="ECO:0000313" key="13">
    <source>
        <dbReference type="Proteomes" id="UP000002217"/>
    </source>
</evidence>
<keyword evidence="8" id="KW-0067">ATP-binding</keyword>
<dbReference type="InterPro" id="IPR006483">
    <property type="entry name" value="CRISPR-assoc_Cas3_HD"/>
</dbReference>
<dbReference type="OrthoDB" id="9810236at2"/>
<feature type="domain" description="Helicase ATP-binding" evidence="10">
    <location>
        <begin position="260"/>
        <end position="443"/>
    </location>
</feature>
<dbReference type="EMBL" id="CP001720">
    <property type="protein sequence ID" value="ACV64361.1"/>
    <property type="molecule type" value="Genomic_DNA"/>
</dbReference>
<dbReference type="InterPro" id="IPR011545">
    <property type="entry name" value="DEAD/DEAH_box_helicase_dom"/>
</dbReference>
<dbReference type="InterPro" id="IPR014001">
    <property type="entry name" value="Helicase_ATP-bd"/>
</dbReference>
<keyword evidence="7" id="KW-0347">Helicase</keyword>
<dbReference type="RefSeq" id="WP_015759048.1">
    <property type="nucleotide sequence ID" value="NC_013216.1"/>
</dbReference>
<dbReference type="SUPFAM" id="SSF52540">
    <property type="entry name" value="P-loop containing nucleoside triphosphate hydrolases"/>
    <property type="match status" value="1"/>
</dbReference>
<dbReference type="NCBIfam" id="TIGR01587">
    <property type="entry name" value="cas3_core"/>
    <property type="match status" value="1"/>
</dbReference>
<dbReference type="GO" id="GO:0005524">
    <property type="term" value="F:ATP binding"/>
    <property type="evidence" value="ECO:0007669"/>
    <property type="project" value="UniProtKB-KW"/>
</dbReference>
<gene>
    <name evidence="12" type="ordered locus">Dtox_3651</name>
</gene>
<keyword evidence="3" id="KW-0540">Nuclease</keyword>
<evidence type="ECO:0000256" key="7">
    <source>
        <dbReference type="ARBA" id="ARBA00022806"/>
    </source>
</evidence>
<evidence type="ECO:0000256" key="6">
    <source>
        <dbReference type="ARBA" id="ARBA00022801"/>
    </source>
</evidence>
<dbReference type="GO" id="GO:0004386">
    <property type="term" value="F:helicase activity"/>
    <property type="evidence" value="ECO:0007669"/>
    <property type="project" value="UniProtKB-KW"/>
</dbReference>
<dbReference type="GO" id="GO:0046872">
    <property type="term" value="F:metal ion binding"/>
    <property type="evidence" value="ECO:0007669"/>
    <property type="project" value="UniProtKB-KW"/>
</dbReference>